<dbReference type="EMBL" id="DS232142">
    <property type="protein sequence ID" value="EDS36005.1"/>
    <property type="molecule type" value="Genomic_DNA"/>
</dbReference>
<sequence length="190" mass="21079">MFYLRAQLTTNPLCQSVCQWGGSAREYRAESKEAAIDRPESKEAVIDRPESVGLTSGCRSPAIDPSVTDGAGLTGKCSNKQRRSLAPSAVASTCFKSRSTFMRVPAIIPDEAKLQFFRLAKYKSVSDRVIKCPPILITTMKKVKKEEELADPKFEGEKLSIYNLQFVSLGMTETPKDQHKDKILRLSGKC</sequence>
<dbReference type="InParanoid" id="B0WWB3"/>
<dbReference type="VEuPathDB" id="VectorBase:CQUJHB008761"/>
<dbReference type="EnsemblMetazoa" id="CPIJ011667-RA">
    <property type="protein sequence ID" value="CPIJ011667-PA"/>
    <property type="gene ID" value="CPIJ011667"/>
</dbReference>
<organism>
    <name type="scientific">Culex quinquefasciatus</name>
    <name type="common">Southern house mosquito</name>
    <name type="synonym">Culex pungens</name>
    <dbReference type="NCBI Taxonomy" id="7176"/>
    <lineage>
        <taxon>Eukaryota</taxon>
        <taxon>Metazoa</taxon>
        <taxon>Ecdysozoa</taxon>
        <taxon>Arthropoda</taxon>
        <taxon>Hexapoda</taxon>
        <taxon>Insecta</taxon>
        <taxon>Pterygota</taxon>
        <taxon>Neoptera</taxon>
        <taxon>Endopterygota</taxon>
        <taxon>Diptera</taxon>
        <taxon>Nematocera</taxon>
        <taxon>Culicoidea</taxon>
        <taxon>Culicidae</taxon>
        <taxon>Culicinae</taxon>
        <taxon>Culicini</taxon>
        <taxon>Culex</taxon>
        <taxon>Culex</taxon>
    </lineage>
</organism>
<name>B0WWB3_CULQU</name>
<accession>B0WWB3</accession>
<proteinExistence type="predicted"/>
<dbReference type="AlphaFoldDB" id="B0WWB3"/>
<dbReference type="HOGENOM" id="CLU_1429318_0_0_1"/>
<dbReference type="STRING" id="7176.B0WWB3"/>
<reference evidence="2" key="2">
    <citation type="submission" date="2020-05" db="UniProtKB">
        <authorList>
            <consortium name="EnsemblMetazoa"/>
        </authorList>
    </citation>
    <scope>IDENTIFICATION</scope>
    <source>
        <strain evidence="2">JHB</strain>
    </source>
</reference>
<keyword evidence="3" id="KW-1185">Reference proteome</keyword>
<evidence type="ECO:0000313" key="2">
    <source>
        <dbReference type="EnsemblMetazoa" id="CPIJ011667-PA"/>
    </source>
</evidence>
<protein>
    <submittedName>
        <fullName evidence="1 2">Poly</fullName>
    </submittedName>
</protein>
<dbReference type="KEGG" id="cqu:CpipJ_CPIJ011667"/>
<dbReference type="Proteomes" id="UP000002320">
    <property type="component" value="Unassembled WGS sequence"/>
</dbReference>
<evidence type="ECO:0000313" key="3">
    <source>
        <dbReference type="Proteomes" id="UP000002320"/>
    </source>
</evidence>
<gene>
    <name evidence="2" type="primary">6044131</name>
    <name evidence="1" type="ORF">CpipJ_CPIJ011667</name>
</gene>
<reference evidence="1" key="1">
    <citation type="submission" date="2007-03" db="EMBL/GenBank/DDBJ databases">
        <title>Annotation of Culex pipiens quinquefasciatus.</title>
        <authorList>
            <consortium name="The Broad Institute Genome Sequencing Platform"/>
            <person name="Atkinson P.W."/>
            <person name="Hemingway J."/>
            <person name="Christensen B.M."/>
            <person name="Higgs S."/>
            <person name="Kodira C."/>
            <person name="Hannick L."/>
            <person name="Megy K."/>
            <person name="O'Leary S."/>
            <person name="Pearson M."/>
            <person name="Haas B.J."/>
            <person name="Mauceli E."/>
            <person name="Wortman J.R."/>
            <person name="Lee N.H."/>
            <person name="Guigo R."/>
            <person name="Stanke M."/>
            <person name="Alvarado L."/>
            <person name="Amedeo P."/>
            <person name="Antoine C.H."/>
            <person name="Arensburger P."/>
            <person name="Bidwell S.L."/>
            <person name="Crawford M."/>
            <person name="Camaro F."/>
            <person name="Devon K."/>
            <person name="Engels R."/>
            <person name="Hammond M."/>
            <person name="Howarth C."/>
            <person name="Koehrsen M."/>
            <person name="Lawson D."/>
            <person name="Montgomery P."/>
            <person name="Nene V."/>
            <person name="Nusbaum C."/>
            <person name="Puiu D."/>
            <person name="Romero-Severson J."/>
            <person name="Severson D.W."/>
            <person name="Shumway M."/>
            <person name="Sisk P."/>
            <person name="Stolte C."/>
            <person name="Zeng Q."/>
            <person name="Eisenstadt E."/>
            <person name="Fraser-Liggett C."/>
            <person name="Strausberg R."/>
            <person name="Galagan J."/>
            <person name="Birren B."/>
            <person name="Collins F.H."/>
        </authorList>
    </citation>
    <scope>NUCLEOTIDE SEQUENCE [LARGE SCALE GENOMIC DNA]</scope>
    <source>
        <strain evidence="1">JHB</strain>
    </source>
</reference>
<evidence type="ECO:0000313" key="1">
    <source>
        <dbReference type="EMBL" id="EDS36005.1"/>
    </source>
</evidence>
<dbReference type="VEuPathDB" id="VectorBase:CPIJ011667"/>
<dbReference type="OrthoDB" id="429950at2759"/>